<dbReference type="AlphaFoldDB" id="E3ZMV3"/>
<comment type="caution">
    <text evidence="1">The sequence shown here is derived from an EMBL/GenBank/DDBJ whole genome shotgun (WGS) entry which is preliminary data.</text>
</comment>
<sequence>MFHFPLRMKRMAEQCFSLQLQYHLRSFDDLITLVLIRKVVP</sequence>
<dbReference type="Proteomes" id="UP000004302">
    <property type="component" value="Chromosome"/>
</dbReference>
<name>E3ZMV3_LISSE</name>
<proteinExistence type="predicted"/>
<evidence type="ECO:0000313" key="1">
    <source>
        <dbReference type="EMBL" id="EFS01046.1"/>
    </source>
</evidence>
<dbReference type="EMBL" id="ADXJ01000318">
    <property type="protein sequence ID" value="EFS01046.1"/>
    <property type="molecule type" value="Genomic_DNA"/>
</dbReference>
<dbReference type="HOGENOM" id="CLU_3272358_0_0_9"/>
<gene>
    <name evidence="1" type="ORF">NT03LS_0770</name>
</gene>
<organism evidence="1">
    <name type="scientific">Listeria seeligeri FSL N1-067</name>
    <dbReference type="NCBI Taxonomy" id="702453"/>
    <lineage>
        <taxon>Bacteria</taxon>
        <taxon>Bacillati</taxon>
        <taxon>Bacillota</taxon>
        <taxon>Bacilli</taxon>
        <taxon>Bacillales</taxon>
        <taxon>Listeriaceae</taxon>
        <taxon>Listeria</taxon>
    </lineage>
</organism>
<protein>
    <submittedName>
        <fullName evidence="1">Uncharacterized protein</fullName>
    </submittedName>
</protein>
<accession>E3ZMV3</accession>
<reference evidence="1" key="1">
    <citation type="journal article" date="2010" name="Microbiol. Resour. Announc.">
        <title>Comparative genomics of the bacterial genus Listeria: Genome evolution is characterized by limited gene acquisition and limited gene loss.</title>
        <authorList>
            <person name="den Bakker H.C."/>
            <person name="Cummings C.A."/>
            <person name="Ferreira V."/>
            <person name="Vatta P."/>
            <person name="Orsi R.H."/>
            <person name="Degoricija L."/>
            <person name="Barker M."/>
            <person name="Petrauskene O."/>
            <person name="Furtado M.R."/>
            <person name="Wiedmann M."/>
        </authorList>
    </citation>
    <scope>NUCLEOTIDE SEQUENCE [LARGE SCALE GENOMIC DNA]</scope>
    <source>
        <strain evidence="1">FSL N1-067</strain>
    </source>
</reference>